<keyword evidence="1" id="KW-0732">Signal</keyword>
<protein>
    <submittedName>
        <fullName evidence="2">Uncharacterized protein</fullName>
    </submittedName>
</protein>
<accession>A0AA38HS32</accession>
<reference evidence="2" key="1">
    <citation type="journal article" date="2023" name="G3 (Bethesda)">
        <title>Whole genome assemblies of Zophobas morio and Tenebrio molitor.</title>
        <authorList>
            <person name="Kaur S."/>
            <person name="Stinson S.A."/>
            <person name="diCenzo G.C."/>
        </authorList>
    </citation>
    <scope>NUCLEOTIDE SEQUENCE</scope>
    <source>
        <strain evidence="2">QUZm001</strain>
    </source>
</reference>
<comment type="caution">
    <text evidence="2">The sequence shown here is derived from an EMBL/GenBank/DDBJ whole genome shotgun (WGS) entry which is preliminary data.</text>
</comment>
<dbReference type="PROSITE" id="PS50092">
    <property type="entry name" value="TSP1"/>
    <property type="match status" value="1"/>
</dbReference>
<dbReference type="InterPro" id="IPR036383">
    <property type="entry name" value="TSP1_rpt_sf"/>
</dbReference>
<organism evidence="2 3">
    <name type="scientific">Zophobas morio</name>
    <dbReference type="NCBI Taxonomy" id="2755281"/>
    <lineage>
        <taxon>Eukaryota</taxon>
        <taxon>Metazoa</taxon>
        <taxon>Ecdysozoa</taxon>
        <taxon>Arthropoda</taxon>
        <taxon>Hexapoda</taxon>
        <taxon>Insecta</taxon>
        <taxon>Pterygota</taxon>
        <taxon>Neoptera</taxon>
        <taxon>Endopterygota</taxon>
        <taxon>Coleoptera</taxon>
        <taxon>Polyphaga</taxon>
        <taxon>Cucujiformia</taxon>
        <taxon>Tenebrionidae</taxon>
        <taxon>Zophobas</taxon>
    </lineage>
</organism>
<evidence type="ECO:0000313" key="3">
    <source>
        <dbReference type="Proteomes" id="UP001168821"/>
    </source>
</evidence>
<dbReference type="AlphaFoldDB" id="A0AA38HS32"/>
<proteinExistence type="predicted"/>
<dbReference type="EMBL" id="JALNTZ010000008">
    <property type="protein sequence ID" value="KAJ3642799.1"/>
    <property type="molecule type" value="Genomic_DNA"/>
</dbReference>
<dbReference type="SUPFAM" id="SSF82895">
    <property type="entry name" value="TSP-1 type 1 repeat"/>
    <property type="match status" value="1"/>
</dbReference>
<feature type="chain" id="PRO_5041387990" evidence="1">
    <location>
        <begin position="22"/>
        <end position="106"/>
    </location>
</feature>
<dbReference type="SMART" id="SM00209">
    <property type="entry name" value="TSP1"/>
    <property type="match status" value="1"/>
</dbReference>
<sequence length="106" mass="11798">MTFRVLCLLLLLCSLNDPTKTSDSETSIGHLHKRGATQIVVMHPASTFPKKREDKRPKKWDRWSKWSPCSVSCGAGKITRWRHCVAGGCAPGEKEAQIKTCTLNAC</sequence>
<keyword evidence="3" id="KW-1185">Reference proteome</keyword>
<dbReference type="InterPro" id="IPR000884">
    <property type="entry name" value="TSP1_rpt"/>
</dbReference>
<evidence type="ECO:0000313" key="2">
    <source>
        <dbReference type="EMBL" id="KAJ3642799.1"/>
    </source>
</evidence>
<dbReference type="Pfam" id="PF00090">
    <property type="entry name" value="TSP_1"/>
    <property type="match status" value="1"/>
</dbReference>
<name>A0AA38HS32_9CUCU</name>
<dbReference type="Proteomes" id="UP001168821">
    <property type="component" value="Unassembled WGS sequence"/>
</dbReference>
<gene>
    <name evidence="2" type="ORF">Zmor_025553</name>
</gene>
<dbReference type="Gene3D" id="2.20.100.10">
    <property type="entry name" value="Thrombospondin type-1 (TSP1) repeat"/>
    <property type="match status" value="1"/>
</dbReference>
<evidence type="ECO:0000256" key="1">
    <source>
        <dbReference type="SAM" id="SignalP"/>
    </source>
</evidence>
<feature type="signal peptide" evidence="1">
    <location>
        <begin position="1"/>
        <end position="21"/>
    </location>
</feature>